<dbReference type="Pfam" id="PF00303">
    <property type="entry name" value="Thymidylat_synt"/>
    <property type="match status" value="1"/>
</dbReference>
<gene>
    <name evidence="4" type="ORF">WJ0W_006121</name>
</gene>
<dbReference type="SUPFAM" id="SSF55831">
    <property type="entry name" value="Thymidylate synthase/dCMP hydroxymethylase"/>
    <property type="match status" value="1"/>
</dbReference>
<sequence length="358" mass="41276">MRFDRFHDAYLAALDAVRSQPQFRNAPRGHQSRERLNYQFALANPVERVCYLASRRTNIVFNFAEALWYLSARDDLDFIGYYNRKMSEYSMNGQTLTGTAYGPKIFRFATGQVNQWQRIAHLLGRDDPDSKRAFIQIFDANEVIGAANIDVSCTLGLQFFVREQKLYAIAYMRANDAFRVMVSDVFSFTFMQELLARELGLELGDYYHVVGSVHIYQPDDEAVERVLAEAASGTKGPWDEFPVMPSGNPWPYLETVLEYESLLREDRIALSGPDIEALDLPAYWQQVLLLFSFYQSIAYRRPADASVLRALCPLYQRLLHYKWPHQAARPLFEHQRNRRESDADFVEGRGCGEAVRGV</sequence>
<keyword evidence="1" id="KW-0489">Methyltransferase</keyword>
<dbReference type="Proteomes" id="UP001154322">
    <property type="component" value="Unassembled WGS sequence"/>
</dbReference>
<evidence type="ECO:0000313" key="4">
    <source>
        <dbReference type="EMBL" id="CAH8248938.1"/>
    </source>
</evidence>
<reference evidence="4" key="1">
    <citation type="submission" date="2022-06" db="EMBL/GenBank/DDBJ databases">
        <authorList>
            <person name="Dietemann V."/>
            <person name="Ory F."/>
            <person name="Dainat B."/>
            <person name="Oberhansli S."/>
        </authorList>
    </citation>
    <scope>NUCLEOTIDE SEQUENCE</scope>
    <source>
        <strain evidence="4">Ena-SAMPLE-TAB-26-04-2022-14:26:32:270-5432</strain>
    </source>
</reference>
<dbReference type="Gene3D" id="3.30.572.10">
    <property type="entry name" value="Thymidylate synthase/dCMP hydroxymethylase domain"/>
    <property type="match status" value="1"/>
</dbReference>
<protein>
    <submittedName>
        <fullName evidence="4">Thymidylate synthase</fullName>
    </submittedName>
</protein>
<dbReference type="RefSeq" id="WP_261945302.1">
    <property type="nucleotide sequence ID" value="NZ_CALYLO010000013.1"/>
</dbReference>
<keyword evidence="5" id="KW-1185">Reference proteome</keyword>
<keyword evidence="2" id="KW-0808">Transferase</keyword>
<evidence type="ECO:0000313" key="5">
    <source>
        <dbReference type="Proteomes" id="UP001154322"/>
    </source>
</evidence>
<dbReference type="PANTHER" id="PTHR11548">
    <property type="entry name" value="THYMIDYLATE SYNTHASE 1"/>
    <property type="match status" value="1"/>
</dbReference>
<proteinExistence type="predicted"/>
<name>A0ABN8UCX0_9BACL</name>
<dbReference type="PANTHER" id="PTHR11548:SF9">
    <property type="entry name" value="THYMIDYLATE SYNTHASE"/>
    <property type="match status" value="1"/>
</dbReference>
<evidence type="ECO:0000256" key="1">
    <source>
        <dbReference type="ARBA" id="ARBA00022603"/>
    </source>
</evidence>
<organism evidence="4 5">
    <name type="scientific">Paenibacillus melissococcoides</name>
    <dbReference type="NCBI Taxonomy" id="2912268"/>
    <lineage>
        <taxon>Bacteria</taxon>
        <taxon>Bacillati</taxon>
        <taxon>Bacillota</taxon>
        <taxon>Bacilli</taxon>
        <taxon>Bacillales</taxon>
        <taxon>Paenibacillaceae</taxon>
        <taxon>Paenibacillus</taxon>
    </lineage>
</organism>
<dbReference type="EMBL" id="CALYLO010000013">
    <property type="protein sequence ID" value="CAH8248938.1"/>
    <property type="molecule type" value="Genomic_DNA"/>
</dbReference>
<feature type="domain" description="Thymidylate synthase/dCMP hydroxymethylase" evidence="3">
    <location>
        <begin position="9"/>
        <end position="229"/>
    </location>
</feature>
<evidence type="ECO:0000256" key="2">
    <source>
        <dbReference type="ARBA" id="ARBA00022679"/>
    </source>
</evidence>
<evidence type="ECO:0000259" key="3">
    <source>
        <dbReference type="Pfam" id="PF00303"/>
    </source>
</evidence>
<dbReference type="InterPro" id="IPR045097">
    <property type="entry name" value="Thymidate_synth/dCMP_Mease"/>
</dbReference>
<dbReference type="InterPro" id="IPR023451">
    <property type="entry name" value="Thymidate_synth/dCMP_Mease_dom"/>
</dbReference>
<dbReference type="InterPro" id="IPR036926">
    <property type="entry name" value="Thymidate_synth/dCMP_Mease_sf"/>
</dbReference>
<dbReference type="CDD" id="cd00351">
    <property type="entry name" value="TS_Pyrimidine_HMase"/>
    <property type="match status" value="1"/>
</dbReference>
<accession>A0ABN8UCX0</accession>
<comment type="caution">
    <text evidence="4">The sequence shown here is derived from an EMBL/GenBank/DDBJ whole genome shotgun (WGS) entry which is preliminary data.</text>
</comment>